<gene>
    <name evidence="1" type="ORF">FEM33_01645</name>
</gene>
<sequence>MEQSYFKDWIAKYFPGLVTQVVESINGTLNTPSPYFHIRMLTKEFSVTGKWESINANYTNVMADVVALDSPLPLKKRDSIGGASGKIPKMGGKLQLNEEQLTDLDTTIAVGGTKAQIFAKIFEDTPRAIKLVPERCEQIFLEGLSTGLAIIDDSENVGVGIRVDYKYPTGNKFGVATLWSNASSATPIDDIERVLAKASADGNRPVTVMMDKTALNNLLKTAQIKEQYAWTQSFVGDRIPNLSEDQLKTLFQSKFRLNIEIVDVVLRFEKDGVRSTVRPWADGAVVFISDPTVGSLMWSKVAEMNHPVAGVAYQIADESTLVSKYRKNDPVGEFTSAQARILPVIGNVNSIYLLDSKTQQV</sequence>
<comment type="caution">
    <text evidence="1">The sequence shown here is derived from an EMBL/GenBank/DDBJ whole genome shotgun (WGS) entry which is preliminary data.</text>
</comment>
<dbReference type="InterPro" id="IPR053738">
    <property type="entry name" value="Lambda_capsid_assembly"/>
</dbReference>
<dbReference type="OrthoDB" id="1269635at2"/>
<dbReference type="InterPro" id="IPR005564">
    <property type="entry name" value="Major_capsid_GpE"/>
</dbReference>
<dbReference type="EMBL" id="VBSN01000013">
    <property type="protein sequence ID" value="KAA6441464.1"/>
    <property type="molecule type" value="Genomic_DNA"/>
</dbReference>
<keyword evidence="2" id="KW-1185">Reference proteome</keyword>
<name>A0A5M8R392_9BACT</name>
<dbReference type="Gene3D" id="3.90.1690.10">
    <property type="entry name" value="phage-related protein like domain"/>
    <property type="match status" value="1"/>
</dbReference>
<protein>
    <recommendedName>
        <fullName evidence="3">Major capsid protein E</fullName>
    </recommendedName>
</protein>
<organism evidence="1 2">
    <name type="scientific">Dyadobacter flavalbus</name>
    <dbReference type="NCBI Taxonomy" id="2579942"/>
    <lineage>
        <taxon>Bacteria</taxon>
        <taxon>Pseudomonadati</taxon>
        <taxon>Bacteroidota</taxon>
        <taxon>Cytophagia</taxon>
        <taxon>Cytophagales</taxon>
        <taxon>Spirosomataceae</taxon>
        <taxon>Dyadobacter</taxon>
    </lineage>
</organism>
<accession>A0A5M8R392</accession>
<dbReference type="RefSeq" id="WP_139010384.1">
    <property type="nucleotide sequence ID" value="NZ_VBSN01000013.1"/>
</dbReference>
<evidence type="ECO:0000313" key="1">
    <source>
        <dbReference type="EMBL" id="KAA6441464.1"/>
    </source>
</evidence>
<dbReference type="Proteomes" id="UP000323994">
    <property type="component" value="Unassembled WGS sequence"/>
</dbReference>
<evidence type="ECO:0008006" key="3">
    <source>
        <dbReference type="Google" id="ProtNLM"/>
    </source>
</evidence>
<dbReference type="Pfam" id="PF03864">
    <property type="entry name" value="Phage_cap_E"/>
    <property type="match status" value="1"/>
</dbReference>
<proteinExistence type="predicted"/>
<evidence type="ECO:0000313" key="2">
    <source>
        <dbReference type="Proteomes" id="UP000323994"/>
    </source>
</evidence>
<dbReference type="AlphaFoldDB" id="A0A5M8R392"/>
<reference evidence="1 2" key="1">
    <citation type="submission" date="2019-05" db="EMBL/GenBank/DDBJ databases">
        <authorList>
            <person name="Qu J.-H."/>
        </authorList>
    </citation>
    <scope>NUCLEOTIDE SEQUENCE [LARGE SCALE GENOMIC DNA]</scope>
    <source>
        <strain evidence="1 2">NS28</strain>
    </source>
</reference>